<dbReference type="EMBL" id="CP067393">
    <property type="protein sequence ID" value="QQP85478.1"/>
    <property type="molecule type" value="Genomic_DNA"/>
</dbReference>
<dbReference type="Gene3D" id="2.40.110.10">
    <property type="entry name" value="Butyryl-CoA Dehydrogenase, subunit A, domain 2"/>
    <property type="match status" value="1"/>
</dbReference>
<name>A0A974NFA3_9GAMM</name>
<dbReference type="InterPro" id="IPR046373">
    <property type="entry name" value="Acyl-CoA_Oxase/DH_mid-dom_sf"/>
</dbReference>
<reference evidence="1 2" key="1">
    <citation type="submission" date="2021-01" db="EMBL/GenBank/DDBJ databases">
        <title>Entomomonas sp. F2A isolated from a house cricket (Acheta domesticus).</title>
        <authorList>
            <person name="Spergser J."/>
            <person name="Busse H.-J."/>
        </authorList>
    </citation>
    <scope>NUCLEOTIDE SEQUENCE [LARGE SCALE GENOMIC DNA]</scope>
    <source>
        <strain evidence="1 2">F2A</strain>
    </source>
</reference>
<dbReference type="Proteomes" id="UP000595278">
    <property type="component" value="Chromosome"/>
</dbReference>
<accession>A0A974NFA3</accession>
<sequence>MKFSSEETIKGLNTIIEKHKNSAPLEILKYIVINKLDDIPLPASGNTLERWQVLAHMATTDLSLAKFYESHCDAKAILNELNAMNFNTDSLWGVWCAEPPHYKVEISQTTECAANKQVSITGTKAWCSGAVGLTHALVSVLFEEQKYLVAVALDDPSISIDTSNWQAVGMKNTNSYNVTFNDTKATIVGNANEYLNRVGFIYGAAGVASCWYGALCKVAHYVKNNTNKKANPYKLAHLGAIDSLLAANLSLIRDTAIAIDMQPEGNHLQQISRMRLSVESAAEEILCRASRALGAVPFCLDNDFAQLMADIPVFIRQSHAEFDQANLAELVLARGNEQWQL</sequence>
<proteinExistence type="predicted"/>
<dbReference type="KEGG" id="eaz:JHT90_14060"/>
<protein>
    <submittedName>
        <fullName evidence="1">Acyl-CoA/acyl-ACP dehydrogenase</fullName>
    </submittedName>
</protein>
<evidence type="ECO:0000313" key="1">
    <source>
        <dbReference type="EMBL" id="QQP85478.1"/>
    </source>
</evidence>
<dbReference type="RefSeq" id="WP_201092124.1">
    <property type="nucleotide sequence ID" value="NZ_CP067393.1"/>
</dbReference>
<gene>
    <name evidence="1" type="ORF">JHT90_14060</name>
</gene>
<keyword evidence="2" id="KW-1185">Reference proteome</keyword>
<organism evidence="1 2">
    <name type="scientific">Entomomonas asaccharolytica</name>
    <dbReference type="NCBI Taxonomy" id="2785331"/>
    <lineage>
        <taxon>Bacteria</taxon>
        <taxon>Pseudomonadati</taxon>
        <taxon>Pseudomonadota</taxon>
        <taxon>Gammaproteobacteria</taxon>
        <taxon>Pseudomonadales</taxon>
        <taxon>Pseudomonadaceae</taxon>
        <taxon>Entomomonas</taxon>
    </lineage>
</organism>
<evidence type="ECO:0000313" key="2">
    <source>
        <dbReference type="Proteomes" id="UP000595278"/>
    </source>
</evidence>
<dbReference type="SUPFAM" id="SSF56645">
    <property type="entry name" value="Acyl-CoA dehydrogenase NM domain-like"/>
    <property type="match status" value="1"/>
</dbReference>
<dbReference type="AlphaFoldDB" id="A0A974NFA3"/>
<dbReference type="GO" id="GO:0016627">
    <property type="term" value="F:oxidoreductase activity, acting on the CH-CH group of donors"/>
    <property type="evidence" value="ECO:0007669"/>
    <property type="project" value="InterPro"/>
</dbReference>
<dbReference type="InterPro" id="IPR009100">
    <property type="entry name" value="AcylCoA_DH/oxidase_NM_dom_sf"/>
</dbReference>